<feature type="transmembrane region" description="Helical" evidence="6">
    <location>
        <begin position="73"/>
        <end position="92"/>
    </location>
</feature>
<dbReference type="RefSeq" id="WP_060580618.1">
    <property type="nucleotide sequence ID" value="NZ_CP098807.1"/>
</dbReference>
<dbReference type="GO" id="GO:0016020">
    <property type="term" value="C:membrane"/>
    <property type="evidence" value="ECO:0007669"/>
    <property type="project" value="UniProtKB-SubCell"/>
</dbReference>
<evidence type="ECO:0000256" key="4">
    <source>
        <dbReference type="ARBA" id="ARBA00022989"/>
    </source>
</evidence>
<feature type="transmembrane region" description="Helical" evidence="6">
    <location>
        <begin position="44"/>
        <end position="66"/>
    </location>
</feature>
<dbReference type="AlphaFoldDB" id="A0A9Q9D9P1"/>
<evidence type="ECO:0000256" key="1">
    <source>
        <dbReference type="ARBA" id="ARBA00004141"/>
    </source>
</evidence>
<dbReference type="EMBL" id="CP098807">
    <property type="protein sequence ID" value="USJ23349.1"/>
    <property type="molecule type" value="Genomic_DNA"/>
</dbReference>
<keyword evidence="5 6" id="KW-0472">Membrane</keyword>
<reference evidence="7" key="1">
    <citation type="submission" date="2022-06" db="EMBL/GenBank/DDBJ databases">
        <title>Physiological and biochemical characterization and genomic elucidation of a strain of the genus Ensifer adhaerens M8 that combines arsenic oxidation and chromium reduction.</title>
        <authorList>
            <person name="Li X."/>
            <person name="Yu c."/>
        </authorList>
    </citation>
    <scope>NUCLEOTIDE SEQUENCE</scope>
    <source>
        <strain evidence="7">M8</strain>
    </source>
</reference>
<proteinExistence type="inferred from homology"/>
<evidence type="ECO:0000313" key="7">
    <source>
        <dbReference type="EMBL" id="USJ23349.1"/>
    </source>
</evidence>
<dbReference type="PIRSF" id="PIRSF005859">
    <property type="entry name" value="PBR"/>
    <property type="match status" value="1"/>
</dbReference>
<evidence type="ECO:0000256" key="2">
    <source>
        <dbReference type="ARBA" id="ARBA00007524"/>
    </source>
</evidence>
<feature type="transmembrane region" description="Helical" evidence="6">
    <location>
        <begin position="98"/>
        <end position="119"/>
    </location>
</feature>
<dbReference type="InterPro" id="IPR004307">
    <property type="entry name" value="TspO_MBR"/>
</dbReference>
<evidence type="ECO:0000256" key="5">
    <source>
        <dbReference type="ARBA" id="ARBA00023136"/>
    </source>
</evidence>
<feature type="transmembrane region" description="Helical" evidence="6">
    <location>
        <begin position="5"/>
        <end position="24"/>
    </location>
</feature>
<dbReference type="InterPro" id="IPR038330">
    <property type="entry name" value="TspO/MBR-related_sf"/>
</dbReference>
<evidence type="ECO:0000313" key="8">
    <source>
        <dbReference type="Proteomes" id="UP001055460"/>
    </source>
</evidence>
<protein>
    <submittedName>
        <fullName evidence="7">Tryptophan-rich sensory protein</fullName>
    </submittedName>
</protein>
<dbReference type="Pfam" id="PF03073">
    <property type="entry name" value="TspO_MBR"/>
    <property type="match status" value="1"/>
</dbReference>
<gene>
    <name evidence="7" type="ORF">NE863_19085</name>
</gene>
<evidence type="ECO:0000256" key="3">
    <source>
        <dbReference type="ARBA" id="ARBA00022692"/>
    </source>
</evidence>
<organism evidence="7 8">
    <name type="scientific">Ensifer adhaerens</name>
    <name type="common">Sinorhizobium morelense</name>
    <dbReference type="NCBI Taxonomy" id="106592"/>
    <lineage>
        <taxon>Bacteria</taxon>
        <taxon>Pseudomonadati</taxon>
        <taxon>Pseudomonadota</taxon>
        <taxon>Alphaproteobacteria</taxon>
        <taxon>Hyphomicrobiales</taxon>
        <taxon>Rhizobiaceae</taxon>
        <taxon>Sinorhizobium/Ensifer group</taxon>
        <taxon>Ensifer</taxon>
    </lineage>
</organism>
<comment type="subcellular location">
    <subcellularLocation>
        <location evidence="1">Membrane</location>
        <topology evidence="1">Multi-pass membrane protein</topology>
    </subcellularLocation>
</comment>
<dbReference type="Gene3D" id="1.20.1260.100">
    <property type="entry name" value="TspO/MBR protein"/>
    <property type="match status" value="1"/>
</dbReference>
<sequence>MNRTIVYVVFIAAVLGLGLLIGTNNIPGEWYRSLAKPAFNPPDWIFAPVWSILYVMIGVVGARMFLDHRRSAAMRLWLAQMILNFLWSPLFFGMQDIASALIVIIALVIAVAGFVVASWQRDRISALLFLPYLAWVAFATALNSAILLMN</sequence>
<dbReference type="Proteomes" id="UP001055460">
    <property type="component" value="Chromosome"/>
</dbReference>
<evidence type="ECO:0000256" key="6">
    <source>
        <dbReference type="SAM" id="Phobius"/>
    </source>
</evidence>
<accession>A0A9Q9D9P1</accession>
<dbReference type="FunFam" id="1.20.1260.100:FF:000001">
    <property type="entry name" value="translocator protein 2"/>
    <property type="match status" value="1"/>
</dbReference>
<feature type="transmembrane region" description="Helical" evidence="6">
    <location>
        <begin position="126"/>
        <end position="149"/>
    </location>
</feature>
<dbReference type="OrthoDB" id="9795496at2"/>
<dbReference type="GO" id="GO:0033013">
    <property type="term" value="P:tetrapyrrole metabolic process"/>
    <property type="evidence" value="ECO:0007669"/>
    <property type="project" value="UniProtKB-ARBA"/>
</dbReference>
<comment type="similarity">
    <text evidence="2">Belongs to the TspO/BZRP family.</text>
</comment>
<dbReference type="PANTHER" id="PTHR10057:SF0">
    <property type="entry name" value="TRANSLOCATOR PROTEIN"/>
    <property type="match status" value="1"/>
</dbReference>
<dbReference type="CDD" id="cd15904">
    <property type="entry name" value="TSPO_MBR"/>
    <property type="match status" value="1"/>
</dbReference>
<name>A0A9Q9D9P1_ENSAD</name>
<keyword evidence="4 6" id="KW-1133">Transmembrane helix</keyword>
<dbReference type="PANTHER" id="PTHR10057">
    <property type="entry name" value="PERIPHERAL-TYPE BENZODIAZEPINE RECEPTOR"/>
    <property type="match status" value="1"/>
</dbReference>
<keyword evidence="3 6" id="KW-0812">Transmembrane</keyword>